<keyword evidence="2 4" id="KW-0863">Zinc-finger</keyword>
<feature type="region of interest" description="Disordered" evidence="5">
    <location>
        <begin position="877"/>
        <end position="909"/>
    </location>
</feature>
<evidence type="ECO:0000313" key="8">
    <source>
        <dbReference type="Proteomes" id="UP000694240"/>
    </source>
</evidence>
<reference evidence="7 8" key="1">
    <citation type="submission" date="2020-12" db="EMBL/GenBank/DDBJ databases">
        <title>Concerted genomic and epigenomic changes stabilize Arabidopsis allopolyploids.</title>
        <authorList>
            <person name="Chen Z."/>
        </authorList>
    </citation>
    <scope>NUCLEOTIDE SEQUENCE [LARGE SCALE GENOMIC DNA]</scope>
    <source>
        <strain evidence="7">Allo738</strain>
        <tissue evidence="7">Leaf</tissue>
    </source>
</reference>
<proteinExistence type="predicted"/>
<dbReference type="InterPro" id="IPR018289">
    <property type="entry name" value="MULE_transposase_dom"/>
</dbReference>
<feature type="compositionally biased region" description="Basic residues" evidence="5">
    <location>
        <begin position="880"/>
        <end position="895"/>
    </location>
</feature>
<comment type="caution">
    <text evidence="7">The sequence shown here is derived from an EMBL/GenBank/DDBJ whole genome shotgun (WGS) entry which is preliminary data.</text>
</comment>
<dbReference type="InterPro" id="IPR006564">
    <property type="entry name" value="Znf_PMZ"/>
</dbReference>
<evidence type="ECO:0000256" key="5">
    <source>
        <dbReference type="SAM" id="MobiDB-lite"/>
    </source>
</evidence>
<evidence type="ECO:0000256" key="3">
    <source>
        <dbReference type="ARBA" id="ARBA00022833"/>
    </source>
</evidence>
<dbReference type="EMBL" id="JAEFBK010000013">
    <property type="protein sequence ID" value="KAG7533759.1"/>
    <property type="molecule type" value="Genomic_DNA"/>
</dbReference>
<evidence type="ECO:0000259" key="6">
    <source>
        <dbReference type="PROSITE" id="PS50966"/>
    </source>
</evidence>
<keyword evidence="1" id="KW-0479">Metal-binding</keyword>
<dbReference type="InterPro" id="IPR007527">
    <property type="entry name" value="Znf_SWIM"/>
</dbReference>
<evidence type="ECO:0000313" key="7">
    <source>
        <dbReference type="EMBL" id="KAG7533759.1"/>
    </source>
</evidence>
<dbReference type="AlphaFoldDB" id="A0A8T1XME2"/>
<gene>
    <name evidence="7" type="ORF">ISN45_Aa08g013650</name>
</gene>
<keyword evidence="8" id="KW-1185">Reference proteome</keyword>
<dbReference type="PROSITE" id="PS50966">
    <property type="entry name" value="ZF_SWIM"/>
    <property type="match status" value="1"/>
</dbReference>
<dbReference type="GO" id="GO:0008270">
    <property type="term" value="F:zinc ion binding"/>
    <property type="evidence" value="ECO:0007669"/>
    <property type="project" value="UniProtKB-KW"/>
</dbReference>
<evidence type="ECO:0000256" key="1">
    <source>
        <dbReference type="ARBA" id="ARBA00022723"/>
    </source>
</evidence>
<name>A0A8T1XME2_9BRAS</name>
<dbReference type="Proteomes" id="UP000694240">
    <property type="component" value="Chromosome 13"/>
</dbReference>
<dbReference type="InterPro" id="IPR004332">
    <property type="entry name" value="Transposase_MuDR"/>
</dbReference>
<keyword evidence="3" id="KW-0862">Zinc</keyword>
<dbReference type="Pfam" id="PF03108">
    <property type="entry name" value="DBD_Tnp_Mut"/>
    <property type="match status" value="1"/>
</dbReference>
<protein>
    <submittedName>
        <fullName evidence="7">Zinc finger PMZ-type</fullName>
    </submittedName>
</protein>
<dbReference type="Pfam" id="PF04434">
    <property type="entry name" value="SWIM"/>
    <property type="match status" value="1"/>
</dbReference>
<evidence type="ECO:0000256" key="2">
    <source>
        <dbReference type="ARBA" id="ARBA00022771"/>
    </source>
</evidence>
<accession>A0A8T1XME2</accession>
<dbReference type="SMART" id="SM00575">
    <property type="entry name" value="ZnF_PMZ"/>
    <property type="match status" value="1"/>
</dbReference>
<dbReference type="PANTHER" id="PTHR31973">
    <property type="entry name" value="POLYPROTEIN, PUTATIVE-RELATED"/>
    <property type="match status" value="1"/>
</dbReference>
<dbReference type="Pfam" id="PF10551">
    <property type="entry name" value="MULE"/>
    <property type="match status" value="1"/>
</dbReference>
<organism evidence="7 8">
    <name type="scientific">Arabidopsis thaliana x Arabidopsis arenosa</name>
    <dbReference type="NCBI Taxonomy" id="1240361"/>
    <lineage>
        <taxon>Eukaryota</taxon>
        <taxon>Viridiplantae</taxon>
        <taxon>Streptophyta</taxon>
        <taxon>Embryophyta</taxon>
        <taxon>Tracheophyta</taxon>
        <taxon>Spermatophyta</taxon>
        <taxon>Magnoliopsida</taxon>
        <taxon>eudicotyledons</taxon>
        <taxon>Gunneridae</taxon>
        <taxon>Pentapetalae</taxon>
        <taxon>rosids</taxon>
        <taxon>malvids</taxon>
        <taxon>Brassicales</taxon>
        <taxon>Brassicaceae</taxon>
        <taxon>Camelineae</taxon>
        <taxon>Arabidopsis</taxon>
    </lineage>
</organism>
<evidence type="ECO:0000256" key="4">
    <source>
        <dbReference type="PROSITE-ProRule" id="PRU00325"/>
    </source>
</evidence>
<feature type="domain" description="SWIM-type" evidence="6">
    <location>
        <begin position="801"/>
        <end position="833"/>
    </location>
</feature>
<dbReference type="PANTHER" id="PTHR31973:SF187">
    <property type="entry name" value="MUTATOR TRANSPOSASE MUDRA PROTEIN"/>
    <property type="match status" value="1"/>
</dbReference>
<sequence>MDETVLAISGEWICLASGKWEFRVAPNREAKCVSFTDGTVYEELLAEVVRAYGLNTNEYRPSLSFWYFGETQVLTQGHMPPVSIGCEVSLRKFKSKRRECNGLNMFVSFVKVDRTANDRDVVGSLDDDELLACCKEVEDLYRKSVVHKNLENGGLHRQPLPAVDPVVQKANIVDKEMVTRFVDKGKGLVHEDDRSNFEPIYEDEDDVEEPTYDFDRWSSLINKEYPMDWDPYARGCGQVSNIDNREDGPDDGVVNMMDHSSDGQQLMLLGGNIVAEGGGVNVNAPGSSSAVGVALTEENGNRETLEMVNFHGHDDDHTMGIDECEMLLLDDQPFRDNIRGVGNEVGDMDLKKAADAIYVGRVFKNKVELRDTLRVFAMKRLFHFKVKRSDKTRMIANCVDPKCKWRVFAKNHKNSENLEIRKVNLKHTCDVSYRSRFGRNASARILAKLMQSKFSNGKKGPRACELPEMILAELNVTISYMKAWNAKEMAVCQARGSEVGSYKYLNTYLHLLKTSNPGTITEVLTSVDKKGNKLFKYLFFALGASIAGIKYLRKVVVIDGTQLKGRFKGCLVAASGQDGNMQIYPIAFGVVDNENEDSWVWFFTKLKDIVPDEEELVFVSDRHAAIISGLKTVYPLAHHAACSVHLYRNVKHNFKCPGLAAMVSNAARSFTVGDLDYWLAEIDRRKPKCTEYLMDIGLSFWTLAHCPQKRYNLMSSNISESLNAALVKAVDYPIVSTVEFIRTMLMRWFYLRRKLAAKTESRCTPEVEDILIEHLGDSVECAVLACSDWIYQVNDGMGIVYEVDLQSKTCSCKVFDTLMIPCCHALAAVGVRNIDIYSLIGECYFVGPWMKMYEMVIRPIPKEGEVEIPEEVKVVEMKPPKTRRGGGRPKKKRIPSRGETKVSVDICLQ</sequence>